<evidence type="ECO:0000313" key="2">
    <source>
        <dbReference type="Proteomes" id="UP000199701"/>
    </source>
</evidence>
<sequence length="307" mass="35016">MNYEGFLTQVQKSVSDIMGEEGKVSVSHIIKNNGMELDGLIIMMENSNVSPTIYLNSYYAEHCAGRPFEEIVDNIMEVYLENKDKVSICADFFLNFENIKDKIVYKVINYDQNKKLLQKVPHKKILDLAVVFYCLIEQGELGNATALIYNTHMQTWNVDVDTIYEIAMENTPKLLKSNIKKMADIIKELFMQENNISEDEGLDIFDKMDTDDISADMFVLTNISRINGAACMLYEDVLSNFANSIDSDLYILPSSIHEVIIVPQVNNLDKTELCQMVKEVNAEGVADDEILSDHVYVYNRTDHTITL</sequence>
<evidence type="ECO:0000313" key="1">
    <source>
        <dbReference type="EMBL" id="SEW40070.1"/>
    </source>
</evidence>
<dbReference type="OrthoDB" id="1655031at2"/>
<dbReference type="RefSeq" id="WP_092456283.1">
    <property type="nucleotide sequence ID" value="NZ_FOJI01000015.1"/>
</dbReference>
<gene>
    <name evidence="1" type="ORF">SAMN05421659_11592</name>
</gene>
<proteinExistence type="predicted"/>
<keyword evidence="2" id="KW-1185">Reference proteome</keyword>
<dbReference type="InterPro" id="IPR043743">
    <property type="entry name" value="DUF5688"/>
</dbReference>
<dbReference type="STRING" id="99656.SAMN05421659_11592"/>
<dbReference type="EMBL" id="FOJI01000015">
    <property type="protein sequence ID" value="SEW40070.1"/>
    <property type="molecule type" value="Genomic_DNA"/>
</dbReference>
<name>A0A1I0RGZ7_9FIRM</name>
<dbReference type="AlphaFoldDB" id="A0A1I0RGZ7"/>
<protein>
    <submittedName>
        <fullName evidence="1">Uncharacterized protein</fullName>
    </submittedName>
</protein>
<dbReference type="Proteomes" id="UP000199701">
    <property type="component" value="Unassembled WGS sequence"/>
</dbReference>
<dbReference type="Pfam" id="PF18941">
    <property type="entry name" value="DUF5688"/>
    <property type="match status" value="1"/>
</dbReference>
<reference evidence="1 2" key="1">
    <citation type="submission" date="2016-10" db="EMBL/GenBank/DDBJ databases">
        <authorList>
            <person name="de Groot N.N."/>
        </authorList>
    </citation>
    <scope>NUCLEOTIDE SEQUENCE [LARGE SCALE GENOMIC DNA]</scope>
    <source>
        <strain evidence="1 2">DSM 9179</strain>
    </source>
</reference>
<accession>A0A1I0RGZ7</accession>
<organism evidence="1 2">
    <name type="scientific">[Clostridium] fimetarium</name>
    <dbReference type="NCBI Taxonomy" id="99656"/>
    <lineage>
        <taxon>Bacteria</taxon>
        <taxon>Bacillati</taxon>
        <taxon>Bacillota</taxon>
        <taxon>Clostridia</taxon>
        <taxon>Lachnospirales</taxon>
        <taxon>Lachnospiraceae</taxon>
    </lineage>
</organism>